<keyword evidence="3" id="KW-1185">Reference proteome</keyword>
<evidence type="ECO:0000256" key="1">
    <source>
        <dbReference type="SAM" id="Phobius"/>
    </source>
</evidence>
<dbReference type="EMBL" id="JACEIK010017748">
    <property type="protein sequence ID" value="MCE5165907.1"/>
    <property type="molecule type" value="Genomic_DNA"/>
</dbReference>
<proteinExistence type="predicted"/>
<evidence type="ECO:0000313" key="2">
    <source>
        <dbReference type="EMBL" id="MCE5165907.1"/>
    </source>
</evidence>
<gene>
    <name evidence="2" type="ORF">HAX54_013033</name>
</gene>
<dbReference type="PANTHER" id="PTHR34124:SF13">
    <property type="match status" value="1"/>
</dbReference>
<organism evidence="2 3">
    <name type="scientific">Datura stramonium</name>
    <name type="common">Jimsonweed</name>
    <name type="synonym">Common thornapple</name>
    <dbReference type="NCBI Taxonomy" id="4076"/>
    <lineage>
        <taxon>Eukaryota</taxon>
        <taxon>Viridiplantae</taxon>
        <taxon>Streptophyta</taxon>
        <taxon>Embryophyta</taxon>
        <taxon>Tracheophyta</taxon>
        <taxon>Spermatophyta</taxon>
        <taxon>Magnoliopsida</taxon>
        <taxon>eudicotyledons</taxon>
        <taxon>Gunneridae</taxon>
        <taxon>Pentapetalae</taxon>
        <taxon>asterids</taxon>
        <taxon>lamiids</taxon>
        <taxon>Solanales</taxon>
        <taxon>Solanaceae</taxon>
        <taxon>Solanoideae</taxon>
        <taxon>Datureae</taxon>
        <taxon>Datura</taxon>
    </lineage>
</organism>
<protein>
    <submittedName>
        <fullName evidence="2">Uncharacterized protein</fullName>
    </submittedName>
</protein>
<keyword evidence="1" id="KW-0812">Transmembrane</keyword>
<feature type="transmembrane region" description="Helical" evidence="1">
    <location>
        <begin position="129"/>
        <end position="155"/>
    </location>
</feature>
<dbReference type="Proteomes" id="UP000823775">
    <property type="component" value="Unassembled WGS sequence"/>
</dbReference>
<keyword evidence="1" id="KW-0472">Membrane</keyword>
<comment type="caution">
    <text evidence="2">The sequence shown here is derived from an EMBL/GenBank/DDBJ whole genome shotgun (WGS) entry which is preliminary data.</text>
</comment>
<name>A0ABS8Y5P5_DATST</name>
<feature type="transmembrane region" description="Helical" evidence="1">
    <location>
        <begin position="86"/>
        <end position="109"/>
    </location>
</feature>
<accession>A0ABS8Y5P5</accession>
<feature type="transmembrane region" description="Helical" evidence="1">
    <location>
        <begin position="28"/>
        <end position="47"/>
    </location>
</feature>
<sequence>MGATTTSPVMTSTEFKSYCHPSHQIFRLTNYVLLGASSSCILLTLSLRLIPSLYGGLFILLHVLTIAGAVPGCTRTVALAGSNNMYAIHMVATVLTAILQGSAAVLIFTKTLDFLGELKSYVREENGVAIMKLIGGLSILIFCLEWVVLLLAFVLRYNAFMEGNNNGVQLNSNSNSNYKVDGELTLKSCPYSIQV</sequence>
<evidence type="ECO:0000313" key="3">
    <source>
        <dbReference type="Proteomes" id="UP000823775"/>
    </source>
</evidence>
<feature type="transmembrane region" description="Helical" evidence="1">
    <location>
        <begin position="53"/>
        <end position="74"/>
    </location>
</feature>
<reference evidence="2 3" key="1">
    <citation type="journal article" date="2021" name="BMC Genomics">
        <title>Datura genome reveals duplications of psychoactive alkaloid biosynthetic genes and high mutation rate following tissue culture.</title>
        <authorList>
            <person name="Rajewski A."/>
            <person name="Carter-House D."/>
            <person name="Stajich J."/>
            <person name="Litt A."/>
        </authorList>
    </citation>
    <scope>NUCLEOTIDE SEQUENCE [LARGE SCALE GENOMIC DNA]</scope>
    <source>
        <strain evidence="2">AR-01</strain>
    </source>
</reference>
<dbReference type="PANTHER" id="PTHR34124">
    <property type="entry name" value="F16B3.27 PROTEIN-RELATED"/>
    <property type="match status" value="1"/>
</dbReference>
<keyword evidence="1" id="KW-1133">Transmembrane helix</keyword>